<protein>
    <recommendedName>
        <fullName evidence="1">Clustered mitochondria protein N-terminal domain-containing protein</fullName>
    </recommendedName>
</protein>
<name>A0A448XNG2_9PLAT</name>
<accession>A0A448XNG2</accession>
<reference evidence="2" key="1">
    <citation type="submission" date="2018-11" db="EMBL/GenBank/DDBJ databases">
        <authorList>
            <consortium name="Pathogen Informatics"/>
        </authorList>
    </citation>
    <scope>NUCLEOTIDE SEQUENCE</scope>
</reference>
<dbReference type="GO" id="GO:0048312">
    <property type="term" value="P:intracellular distribution of mitochondria"/>
    <property type="evidence" value="ECO:0007669"/>
    <property type="project" value="TreeGrafter"/>
</dbReference>
<dbReference type="SUPFAM" id="SSF103107">
    <property type="entry name" value="Hypothetical protein c14orf129, hspc210"/>
    <property type="match status" value="1"/>
</dbReference>
<dbReference type="GO" id="GO:0005737">
    <property type="term" value="C:cytoplasm"/>
    <property type="evidence" value="ECO:0007669"/>
    <property type="project" value="TreeGrafter"/>
</dbReference>
<dbReference type="OrthoDB" id="1414216at2759"/>
<feature type="domain" description="Clustered mitochondria protein N-terminal" evidence="1">
    <location>
        <begin position="48"/>
        <end position="103"/>
    </location>
</feature>
<dbReference type="PANTHER" id="PTHR12601">
    <property type="entry name" value="EUKARYOTIC TRANSLATION INITIATION FACTOR 3 SUBUNIT EIF-3"/>
    <property type="match status" value="1"/>
</dbReference>
<evidence type="ECO:0000259" key="1">
    <source>
        <dbReference type="Pfam" id="PF15044"/>
    </source>
</evidence>
<dbReference type="InterPro" id="IPR027523">
    <property type="entry name" value="CLU_prot"/>
</dbReference>
<dbReference type="InterPro" id="IPR023231">
    <property type="entry name" value="GSKIP_dom_sf"/>
</dbReference>
<organism evidence="2 3">
    <name type="scientific">Protopolystoma xenopodis</name>
    <dbReference type="NCBI Taxonomy" id="117903"/>
    <lineage>
        <taxon>Eukaryota</taxon>
        <taxon>Metazoa</taxon>
        <taxon>Spiralia</taxon>
        <taxon>Lophotrochozoa</taxon>
        <taxon>Platyhelminthes</taxon>
        <taxon>Monogenea</taxon>
        <taxon>Polyopisthocotylea</taxon>
        <taxon>Polystomatidea</taxon>
        <taxon>Polystomatidae</taxon>
        <taxon>Protopolystoma</taxon>
    </lineage>
</organism>
<evidence type="ECO:0000313" key="2">
    <source>
        <dbReference type="EMBL" id="VEL40829.1"/>
    </source>
</evidence>
<evidence type="ECO:0000313" key="3">
    <source>
        <dbReference type="Proteomes" id="UP000784294"/>
    </source>
</evidence>
<dbReference type="AlphaFoldDB" id="A0A448XNG2"/>
<proteinExistence type="predicted"/>
<dbReference type="EMBL" id="CAAALY010266636">
    <property type="protein sequence ID" value="VEL40829.1"/>
    <property type="molecule type" value="Genomic_DNA"/>
</dbReference>
<comment type="caution">
    <text evidence="2">The sequence shown here is derived from an EMBL/GenBank/DDBJ whole genome shotgun (WGS) entry which is preliminary data.</text>
</comment>
<sequence length="277" mass="31114">MPNISEEPRSCVNHDSGVLANGDGNCASSDNILKGLEKSATKVSSFQEVDEIQKVLTEREETCHRTCFSLTFNGKTLDPFSELKNIEGLGDGAELRVVEGSYTFFGIAFSTERYNLREAKNHVRHVHSVLHSVDLRDAYLGREQMSLSFVTSITGNDILGKWHSFQTKPDPDNGIVPPDYLIPGNSATRAVCLPLVPLHPQEKLIKCLKQMNFSNWNPPPTTRRLVGDLLYLYVHTLEDKRFHITSCPRGFYVNRSVTYCFSYSFDTLYQQTPSASG</sequence>
<dbReference type="InterPro" id="IPR028275">
    <property type="entry name" value="CLU_N"/>
</dbReference>
<dbReference type="Proteomes" id="UP000784294">
    <property type="component" value="Unassembled WGS sequence"/>
</dbReference>
<dbReference type="Pfam" id="PF15044">
    <property type="entry name" value="CLU_N"/>
    <property type="match status" value="1"/>
</dbReference>
<dbReference type="GO" id="GO:0003729">
    <property type="term" value="F:mRNA binding"/>
    <property type="evidence" value="ECO:0007669"/>
    <property type="project" value="TreeGrafter"/>
</dbReference>
<dbReference type="PANTHER" id="PTHR12601:SF6">
    <property type="entry name" value="CLUSTERED MITOCHONDRIA PROTEIN HOMOLOG"/>
    <property type="match status" value="1"/>
</dbReference>
<keyword evidence="3" id="KW-1185">Reference proteome</keyword>
<gene>
    <name evidence="2" type="ORF">PXEA_LOCUS34269</name>
</gene>